<evidence type="ECO:0000313" key="3">
    <source>
        <dbReference type="Proteomes" id="UP001269081"/>
    </source>
</evidence>
<dbReference type="EMBL" id="JAVDWQ010000019">
    <property type="protein sequence ID" value="MDR7212137.1"/>
    <property type="molecule type" value="Genomic_DNA"/>
</dbReference>
<gene>
    <name evidence="2" type="ORF">J2W48_004094</name>
</gene>
<dbReference type="Proteomes" id="UP001269081">
    <property type="component" value="Unassembled WGS sequence"/>
</dbReference>
<evidence type="ECO:0000256" key="1">
    <source>
        <dbReference type="SAM" id="SignalP"/>
    </source>
</evidence>
<proteinExistence type="predicted"/>
<protein>
    <submittedName>
        <fullName evidence="2">Uncharacterized protein</fullName>
    </submittedName>
</protein>
<feature type="chain" id="PRO_5045056297" evidence="1">
    <location>
        <begin position="21"/>
        <end position="62"/>
    </location>
</feature>
<keyword evidence="1" id="KW-0732">Signal</keyword>
<comment type="caution">
    <text evidence="2">The sequence shown here is derived from an EMBL/GenBank/DDBJ whole genome shotgun (WGS) entry which is preliminary data.</text>
</comment>
<keyword evidence="3" id="KW-1185">Reference proteome</keyword>
<accession>A0ABU1YD24</accession>
<name>A0ABU1YD24_9FLAO</name>
<feature type="signal peptide" evidence="1">
    <location>
        <begin position="1"/>
        <end position="20"/>
    </location>
</feature>
<organism evidence="2 3">
    <name type="scientific">Flavobacterium piscis</name>
    <dbReference type="NCBI Taxonomy" id="1114874"/>
    <lineage>
        <taxon>Bacteria</taxon>
        <taxon>Pseudomonadati</taxon>
        <taxon>Bacteroidota</taxon>
        <taxon>Flavobacteriia</taxon>
        <taxon>Flavobacteriales</taxon>
        <taxon>Flavobacteriaceae</taxon>
        <taxon>Flavobacterium</taxon>
    </lineage>
</organism>
<evidence type="ECO:0000313" key="2">
    <source>
        <dbReference type="EMBL" id="MDR7212137.1"/>
    </source>
</evidence>
<reference evidence="2 3" key="1">
    <citation type="submission" date="2023-07" db="EMBL/GenBank/DDBJ databases">
        <title>Sorghum-associated microbial communities from plants grown in Nebraska, USA.</title>
        <authorList>
            <person name="Schachtman D."/>
        </authorList>
    </citation>
    <scope>NUCLEOTIDE SEQUENCE [LARGE SCALE GENOMIC DNA]</scope>
    <source>
        <strain evidence="2 3">4129</strain>
    </source>
</reference>
<sequence>MKKKYLLFFIFSWFSTFSEADLTYTANTNFGNHASCQWLNPQAQTNRTCHSTKYNSTNWKPT</sequence>